<name>A0ACC0BTT7_CATRO</name>
<proteinExistence type="predicted"/>
<keyword evidence="2" id="KW-1185">Reference proteome</keyword>
<dbReference type="Proteomes" id="UP001060085">
    <property type="component" value="Linkage Group LG02"/>
</dbReference>
<evidence type="ECO:0000313" key="2">
    <source>
        <dbReference type="Proteomes" id="UP001060085"/>
    </source>
</evidence>
<reference evidence="2" key="1">
    <citation type="journal article" date="2023" name="Nat. Plants">
        <title>Single-cell RNA sequencing provides a high-resolution roadmap for understanding the multicellular compartmentation of specialized metabolism.</title>
        <authorList>
            <person name="Sun S."/>
            <person name="Shen X."/>
            <person name="Li Y."/>
            <person name="Li Y."/>
            <person name="Wang S."/>
            <person name="Li R."/>
            <person name="Zhang H."/>
            <person name="Shen G."/>
            <person name="Guo B."/>
            <person name="Wei J."/>
            <person name="Xu J."/>
            <person name="St-Pierre B."/>
            <person name="Chen S."/>
            <person name="Sun C."/>
        </authorList>
    </citation>
    <scope>NUCLEOTIDE SEQUENCE [LARGE SCALE GENOMIC DNA]</scope>
</reference>
<dbReference type="EMBL" id="CM044702">
    <property type="protein sequence ID" value="KAI5676100.1"/>
    <property type="molecule type" value="Genomic_DNA"/>
</dbReference>
<gene>
    <name evidence="1" type="ORF">M9H77_07050</name>
</gene>
<evidence type="ECO:0000313" key="1">
    <source>
        <dbReference type="EMBL" id="KAI5676100.1"/>
    </source>
</evidence>
<organism evidence="1 2">
    <name type="scientific">Catharanthus roseus</name>
    <name type="common">Madagascar periwinkle</name>
    <name type="synonym">Vinca rosea</name>
    <dbReference type="NCBI Taxonomy" id="4058"/>
    <lineage>
        <taxon>Eukaryota</taxon>
        <taxon>Viridiplantae</taxon>
        <taxon>Streptophyta</taxon>
        <taxon>Embryophyta</taxon>
        <taxon>Tracheophyta</taxon>
        <taxon>Spermatophyta</taxon>
        <taxon>Magnoliopsida</taxon>
        <taxon>eudicotyledons</taxon>
        <taxon>Gunneridae</taxon>
        <taxon>Pentapetalae</taxon>
        <taxon>asterids</taxon>
        <taxon>lamiids</taxon>
        <taxon>Gentianales</taxon>
        <taxon>Apocynaceae</taxon>
        <taxon>Rauvolfioideae</taxon>
        <taxon>Vinceae</taxon>
        <taxon>Catharanthinae</taxon>
        <taxon>Catharanthus</taxon>
    </lineage>
</organism>
<comment type="caution">
    <text evidence="1">The sequence shown here is derived from an EMBL/GenBank/DDBJ whole genome shotgun (WGS) entry which is preliminary data.</text>
</comment>
<protein>
    <submittedName>
        <fullName evidence="1">Uncharacterized protein</fullName>
    </submittedName>
</protein>
<sequence>MPNRVVRQFEFRQCIPAHPIRPMEARRLANNKMYVVRNLFVEALWFEAPSYLLTKTWTSVPTIPPIDHLMPPQALLDLITREARREDAGKEEKFDRVFDLLMRHYRAS</sequence>
<accession>A0ACC0BTT7</accession>